<reference evidence="2 3" key="1">
    <citation type="submission" date="2018-05" db="EMBL/GenBank/DDBJ databases">
        <title>Salinimonas sp. HMF8227 Genome sequencing and assembly.</title>
        <authorList>
            <person name="Kang H."/>
            <person name="Kang J."/>
            <person name="Cha I."/>
            <person name="Kim H."/>
            <person name="Joh K."/>
        </authorList>
    </citation>
    <scope>NUCLEOTIDE SEQUENCE [LARGE SCALE GENOMIC DNA]</scope>
    <source>
        <strain evidence="2 3">HMF8227</strain>
    </source>
</reference>
<evidence type="ECO:0000256" key="1">
    <source>
        <dbReference type="SAM" id="MobiDB-lite"/>
    </source>
</evidence>
<keyword evidence="3" id="KW-1185">Reference proteome</keyword>
<proteinExistence type="predicted"/>
<dbReference type="AlphaFoldDB" id="A0A2S2E234"/>
<gene>
    <name evidence="2" type="ORF">HMF8227_01096</name>
</gene>
<name>A0A2S2E234_9ALTE</name>
<accession>A0A2S2E234</accession>
<organism evidence="2 3">
    <name type="scientific">Saliniradius amylolyticus</name>
    <dbReference type="NCBI Taxonomy" id="2183582"/>
    <lineage>
        <taxon>Bacteria</taxon>
        <taxon>Pseudomonadati</taxon>
        <taxon>Pseudomonadota</taxon>
        <taxon>Gammaproteobacteria</taxon>
        <taxon>Alteromonadales</taxon>
        <taxon>Alteromonadaceae</taxon>
        <taxon>Saliniradius</taxon>
    </lineage>
</organism>
<dbReference type="Proteomes" id="UP000245728">
    <property type="component" value="Chromosome"/>
</dbReference>
<sequence>MPLYHQPDHRRRRRQYEPRRRSIKDENIDRQILVLHQAMLDKLQRHPELLPAIFEVLEQRREMGKLRHGAYLTWYCALEQLTRNPKRCFEALLDDTPRMRKLRRKTPLVGILTEEERQQALTSNACGEGSVGPLIGH</sequence>
<dbReference type="KEGG" id="salh:HMF8227_01096"/>
<evidence type="ECO:0000313" key="3">
    <source>
        <dbReference type="Proteomes" id="UP000245728"/>
    </source>
</evidence>
<dbReference type="EMBL" id="CP029347">
    <property type="protein sequence ID" value="AWL11582.1"/>
    <property type="molecule type" value="Genomic_DNA"/>
</dbReference>
<dbReference type="RefSeq" id="WP_239421213.1">
    <property type="nucleotide sequence ID" value="NZ_CP029347.1"/>
</dbReference>
<evidence type="ECO:0000313" key="2">
    <source>
        <dbReference type="EMBL" id="AWL11582.1"/>
    </source>
</evidence>
<feature type="region of interest" description="Disordered" evidence="1">
    <location>
        <begin position="1"/>
        <end position="21"/>
    </location>
</feature>
<protein>
    <submittedName>
        <fullName evidence="2">Uncharacterized protein</fullName>
    </submittedName>
</protein>